<feature type="domain" description="Copper amine oxidase-like N-terminal" evidence="2">
    <location>
        <begin position="410"/>
        <end position="516"/>
    </location>
</feature>
<dbReference type="InterPro" id="IPR002372">
    <property type="entry name" value="PQQ_rpt_dom"/>
</dbReference>
<name>A0A3G9IPR9_9BACL</name>
<dbReference type="KEGG" id="pbk:Back11_16070"/>
<keyword evidence="1" id="KW-0732">Signal</keyword>
<accession>A0A3G9IPR9</accession>
<dbReference type="Gene3D" id="3.30.457.10">
    <property type="entry name" value="Copper amine oxidase-like, N-terminal domain"/>
    <property type="match status" value="1"/>
</dbReference>
<dbReference type="InterPro" id="IPR012854">
    <property type="entry name" value="Cu_amine_oxidase-like_N"/>
</dbReference>
<dbReference type="OrthoDB" id="2613833at2"/>
<dbReference type="SUPFAM" id="SSF50998">
    <property type="entry name" value="Quinoprotein alcohol dehydrogenase-like"/>
    <property type="match status" value="1"/>
</dbReference>
<feature type="chain" id="PRO_5018050651" evidence="1">
    <location>
        <begin position="30"/>
        <end position="519"/>
    </location>
</feature>
<dbReference type="Pfam" id="PF07833">
    <property type="entry name" value="Cu_amine_oxidN1"/>
    <property type="match status" value="1"/>
</dbReference>
<organism evidence="4 5">
    <name type="scientific">Paenibacillus baekrokdamisoli</name>
    <dbReference type="NCBI Taxonomy" id="1712516"/>
    <lineage>
        <taxon>Bacteria</taxon>
        <taxon>Bacillati</taxon>
        <taxon>Bacillota</taxon>
        <taxon>Bacilli</taxon>
        <taxon>Bacillales</taxon>
        <taxon>Paenibacillaceae</taxon>
        <taxon>Paenibacillus</taxon>
    </lineage>
</organism>
<evidence type="ECO:0000256" key="1">
    <source>
        <dbReference type="SAM" id="SignalP"/>
    </source>
</evidence>
<dbReference type="Proteomes" id="UP000275368">
    <property type="component" value="Chromosome"/>
</dbReference>
<evidence type="ECO:0000259" key="3">
    <source>
        <dbReference type="Pfam" id="PF13360"/>
    </source>
</evidence>
<dbReference type="InterPro" id="IPR011047">
    <property type="entry name" value="Quinoprotein_ADH-like_sf"/>
</dbReference>
<dbReference type="RefSeq" id="WP_125655179.1">
    <property type="nucleotide sequence ID" value="NZ_AP019308.1"/>
</dbReference>
<reference evidence="4 5" key="1">
    <citation type="submission" date="2018-11" db="EMBL/GenBank/DDBJ databases">
        <title>Complete genome sequence of Paenibacillus baekrokdamisoli strain KCTC 33723.</title>
        <authorList>
            <person name="Kang S.W."/>
            <person name="Lee K.C."/>
            <person name="Kim K.K."/>
            <person name="Kim J.S."/>
            <person name="Kim D.S."/>
            <person name="Ko S.H."/>
            <person name="Yang S.H."/>
            <person name="Lee J.S."/>
        </authorList>
    </citation>
    <scope>NUCLEOTIDE SEQUENCE [LARGE SCALE GENOMIC DNA]</scope>
    <source>
        <strain evidence="4 5">KCTC 33723</strain>
    </source>
</reference>
<protein>
    <submittedName>
        <fullName evidence="4">Uncharacterized protein</fullName>
    </submittedName>
</protein>
<sequence>MNMYPYYRRALLIIAAFVMLAGAPGGAIAAEMDPGPAIQWEQQVKGIAATPTIDREGTLYVASHVDWKEGWLTALEPDGTIRFETPTGPAFSRPEVDEERGLLYVSAERLTAIRSEDGSAAWQFELPGSKFSAKPALHQGVIYAADNHSGSLYAIHPDGSLLWEERLTDSKGWFSPATFDSEGTAYLVHAREVAGDFEDDPQAYMVTEGGITEYRKQMSTLYAVTSDRKIKWQLELEGLGALEEPVLISPWGDLVLGRDALYVVDKGGKLKWTSSAFYDGNSGVPAIYDGQIYMPIGNRLHVFGPDGEMSMESHVGGIAEGLTRDSIGNVYLWGRGNAILALNPDGSEKWRHVASGVPAASIVGTDSGIMYSAYYSDRGQSKIIAFTDPYAKILPAPQPPQRPLEIVVTLDGVPMHLAKAPLLSQGYVFVPIRELFTRLGAAVSFDAKKKIIIARKGDTTMMYRLSDAYATINGNQVRMEAGYRTWNSQVYMPLRFVSEVFGYKVVYDASLYVVKITTW</sequence>
<dbReference type="InterPro" id="IPR036582">
    <property type="entry name" value="Mao_N_sf"/>
</dbReference>
<dbReference type="AlphaFoldDB" id="A0A3G9IPR9"/>
<proteinExistence type="predicted"/>
<dbReference type="PANTHER" id="PTHR34512">
    <property type="entry name" value="CELL SURFACE PROTEIN"/>
    <property type="match status" value="1"/>
</dbReference>
<feature type="domain" description="Pyrrolo-quinoline quinone repeat" evidence="3">
    <location>
        <begin position="37"/>
        <end position="170"/>
    </location>
</feature>
<dbReference type="Gene3D" id="2.130.10.10">
    <property type="entry name" value="YVTN repeat-like/Quinoprotein amine dehydrogenase"/>
    <property type="match status" value="1"/>
</dbReference>
<gene>
    <name evidence="4" type="ORF">Back11_16070</name>
</gene>
<evidence type="ECO:0000259" key="2">
    <source>
        <dbReference type="Pfam" id="PF07833"/>
    </source>
</evidence>
<dbReference type="EMBL" id="AP019308">
    <property type="protein sequence ID" value="BBH20262.1"/>
    <property type="molecule type" value="Genomic_DNA"/>
</dbReference>
<dbReference type="Pfam" id="PF13360">
    <property type="entry name" value="PQQ_2"/>
    <property type="match status" value="1"/>
</dbReference>
<evidence type="ECO:0000313" key="4">
    <source>
        <dbReference type="EMBL" id="BBH20262.1"/>
    </source>
</evidence>
<evidence type="ECO:0000313" key="5">
    <source>
        <dbReference type="Proteomes" id="UP000275368"/>
    </source>
</evidence>
<feature type="signal peptide" evidence="1">
    <location>
        <begin position="1"/>
        <end position="29"/>
    </location>
</feature>
<keyword evidence="5" id="KW-1185">Reference proteome</keyword>
<dbReference type="PANTHER" id="PTHR34512:SF30">
    <property type="entry name" value="OUTER MEMBRANE PROTEIN ASSEMBLY FACTOR BAMB"/>
    <property type="match status" value="1"/>
</dbReference>
<dbReference type="InterPro" id="IPR015943">
    <property type="entry name" value="WD40/YVTN_repeat-like_dom_sf"/>
</dbReference>
<dbReference type="SUPFAM" id="SSF55383">
    <property type="entry name" value="Copper amine oxidase, domain N"/>
    <property type="match status" value="1"/>
</dbReference>